<feature type="transmembrane region" description="Helical" evidence="1">
    <location>
        <begin position="176"/>
        <end position="203"/>
    </location>
</feature>
<keyword evidence="3" id="KW-1185">Reference proteome</keyword>
<keyword evidence="1" id="KW-0812">Transmembrane</keyword>
<keyword evidence="1" id="KW-0472">Membrane</keyword>
<sequence>MSDTSSLFRLSRLEFRKLRKGASLYIIAAVIILFSILISSNASDSYNFQVRQLDQNYSEIVSQLDAGHMVLFSNFIPDDFDWRAYPVNDEEGNPIPENIEFWKDFYRDAVQAEKDKLTAEDGRFSLAQLTSSAAISFSNLIPVLGVAAGVSLFAGEFRNSTYRLMLSRGIRRNSLMSAKILTVIGMSLFFALVLGLAVTLSGYMSYSGLSAAAPAAFSFGAFLSIIWLGALMFLGYTMGGAALGILLASPVTAMTVGLIIAFVGGTIFLFAHPGMDGIIGSLSPLSLGYNYGSMIQETWVNTTSLGVTVPGEGRNDYRDLPAAFIGAFIYISLYTTVVFTVFGRKELKA</sequence>
<reference evidence="2 3" key="1">
    <citation type="submission" date="2024-03" db="EMBL/GenBank/DDBJ databases">
        <title>A Dehalogenimonas Isolated from Estuarine Sediments Dihaloeliminates Chlorinated Alkanes.</title>
        <authorList>
            <person name="Yang Y."/>
            <person name="Wang H."/>
        </authorList>
    </citation>
    <scope>NUCLEOTIDE SEQUENCE [LARGE SCALE GENOMIC DNA]</scope>
    <source>
        <strain evidence="2 3">W</strain>
    </source>
</reference>
<proteinExistence type="predicted"/>
<feature type="transmembrane region" description="Helical" evidence="1">
    <location>
        <begin position="21"/>
        <end position="38"/>
    </location>
</feature>
<evidence type="ECO:0000313" key="2">
    <source>
        <dbReference type="EMBL" id="WWX26088.1"/>
    </source>
</evidence>
<organism evidence="2 3">
    <name type="scientific">Candidatus Dehalogenimonas loeffleri</name>
    <dbReference type="NCBI Taxonomy" id="3127115"/>
    <lineage>
        <taxon>Bacteria</taxon>
        <taxon>Bacillati</taxon>
        <taxon>Chloroflexota</taxon>
        <taxon>Dehalococcoidia</taxon>
        <taxon>Dehalococcoidales</taxon>
        <taxon>Dehalococcoidaceae</taxon>
        <taxon>Dehalogenimonas</taxon>
    </lineage>
</organism>
<feature type="transmembrane region" description="Helical" evidence="1">
    <location>
        <begin position="133"/>
        <end position="155"/>
    </location>
</feature>
<name>A0ABZ2JBI4_9CHLR</name>
<dbReference type="PANTHER" id="PTHR37305">
    <property type="entry name" value="INTEGRAL MEMBRANE PROTEIN-RELATED"/>
    <property type="match status" value="1"/>
</dbReference>
<accession>A0ABZ2JBI4</accession>
<feature type="transmembrane region" description="Helical" evidence="1">
    <location>
        <begin position="243"/>
        <end position="271"/>
    </location>
</feature>
<dbReference type="Pfam" id="PF12679">
    <property type="entry name" value="ABC2_membrane_2"/>
    <property type="match status" value="1"/>
</dbReference>
<keyword evidence="1" id="KW-1133">Transmembrane helix</keyword>
<dbReference type="Proteomes" id="UP001375370">
    <property type="component" value="Chromosome"/>
</dbReference>
<protein>
    <submittedName>
        <fullName evidence="2">ABC transporter permease subunit</fullName>
    </submittedName>
</protein>
<dbReference type="RefSeq" id="WP_338738905.1">
    <property type="nucleotide sequence ID" value="NZ_CP146612.1"/>
</dbReference>
<evidence type="ECO:0000256" key="1">
    <source>
        <dbReference type="SAM" id="Phobius"/>
    </source>
</evidence>
<gene>
    <name evidence="2" type="ORF">V8247_03735</name>
</gene>
<feature type="transmembrane region" description="Helical" evidence="1">
    <location>
        <begin position="320"/>
        <end position="342"/>
    </location>
</feature>
<evidence type="ECO:0000313" key="3">
    <source>
        <dbReference type="Proteomes" id="UP001375370"/>
    </source>
</evidence>
<feature type="transmembrane region" description="Helical" evidence="1">
    <location>
        <begin position="215"/>
        <end position="236"/>
    </location>
</feature>
<dbReference type="PANTHER" id="PTHR37305:SF1">
    <property type="entry name" value="MEMBRANE PROTEIN"/>
    <property type="match status" value="1"/>
</dbReference>
<dbReference type="EMBL" id="CP146612">
    <property type="protein sequence ID" value="WWX26088.1"/>
    <property type="molecule type" value="Genomic_DNA"/>
</dbReference>